<keyword evidence="1" id="KW-0812">Transmembrane</keyword>
<dbReference type="EMBL" id="JARKIB010000532">
    <property type="protein sequence ID" value="KAJ7701365.1"/>
    <property type="molecule type" value="Genomic_DNA"/>
</dbReference>
<dbReference type="AlphaFoldDB" id="A0AAD7DZ24"/>
<sequence>MPGIPDAAITTLASSIPPTMAANATLVIIGLILVAASLQYTSPTRLTRILSTAMNSLENVYTDAVYSGLLSVLPADEVDIVVSTYVTLWQSSRAATQGRKAPGRNPAQLQVVARNHMRVFQGPSTRLVPLHQ</sequence>
<evidence type="ECO:0000313" key="2">
    <source>
        <dbReference type="EMBL" id="KAJ7701365.1"/>
    </source>
</evidence>
<keyword evidence="3" id="KW-1185">Reference proteome</keyword>
<evidence type="ECO:0000313" key="3">
    <source>
        <dbReference type="Proteomes" id="UP001215598"/>
    </source>
</evidence>
<name>A0AAD7DZ24_9AGAR</name>
<reference evidence="2" key="1">
    <citation type="submission" date="2023-03" db="EMBL/GenBank/DDBJ databases">
        <title>Massive genome expansion in bonnet fungi (Mycena s.s.) driven by repeated elements and novel gene families across ecological guilds.</title>
        <authorList>
            <consortium name="Lawrence Berkeley National Laboratory"/>
            <person name="Harder C.B."/>
            <person name="Miyauchi S."/>
            <person name="Viragh M."/>
            <person name="Kuo A."/>
            <person name="Thoen E."/>
            <person name="Andreopoulos B."/>
            <person name="Lu D."/>
            <person name="Skrede I."/>
            <person name="Drula E."/>
            <person name="Henrissat B."/>
            <person name="Morin E."/>
            <person name="Kohler A."/>
            <person name="Barry K."/>
            <person name="LaButti K."/>
            <person name="Morin E."/>
            <person name="Salamov A."/>
            <person name="Lipzen A."/>
            <person name="Mereny Z."/>
            <person name="Hegedus B."/>
            <person name="Baldrian P."/>
            <person name="Stursova M."/>
            <person name="Weitz H."/>
            <person name="Taylor A."/>
            <person name="Grigoriev I.V."/>
            <person name="Nagy L.G."/>
            <person name="Martin F."/>
            <person name="Kauserud H."/>
        </authorList>
    </citation>
    <scope>NUCLEOTIDE SEQUENCE</scope>
    <source>
        <strain evidence="2">CBHHK182m</strain>
    </source>
</reference>
<dbReference type="Proteomes" id="UP001215598">
    <property type="component" value="Unassembled WGS sequence"/>
</dbReference>
<feature type="transmembrane region" description="Helical" evidence="1">
    <location>
        <begin position="20"/>
        <end position="38"/>
    </location>
</feature>
<accession>A0AAD7DZ24</accession>
<protein>
    <submittedName>
        <fullName evidence="2">Uncharacterized protein</fullName>
    </submittedName>
</protein>
<keyword evidence="1" id="KW-0472">Membrane</keyword>
<proteinExistence type="predicted"/>
<gene>
    <name evidence="2" type="ORF">B0H16DRAFT_1641051</name>
</gene>
<evidence type="ECO:0000256" key="1">
    <source>
        <dbReference type="SAM" id="Phobius"/>
    </source>
</evidence>
<comment type="caution">
    <text evidence="2">The sequence shown here is derived from an EMBL/GenBank/DDBJ whole genome shotgun (WGS) entry which is preliminary data.</text>
</comment>
<keyword evidence="1" id="KW-1133">Transmembrane helix</keyword>
<organism evidence="2 3">
    <name type="scientific">Mycena metata</name>
    <dbReference type="NCBI Taxonomy" id="1033252"/>
    <lineage>
        <taxon>Eukaryota</taxon>
        <taxon>Fungi</taxon>
        <taxon>Dikarya</taxon>
        <taxon>Basidiomycota</taxon>
        <taxon>Agaricomycotina</taxon>
        <taxon>Agaricomycetes</taxon>
        <taxon>Agaricomycetidae</taxon>
        <taxon>Agaricales</taxon>
        <taxon>Marasmiineae</taxon>
        <taxon>Mycenaceae</taxon>
        <taxon>Mycena</taxon>
    </lineage>
</organism>